<proteinExistence type="predicted"/>
<dbReference type="EMBL" id="NIRR01000081">
    <property type="protein sequence ID" value="OWP61345.1"/>
    <property type="molecule type" value="Genomic_DNA"/>
</dbReference>
<evidence type="ECO:0000313" key="1">
    <source>
        <dbReference type="EMBL" id="OWP61345.1"/>
    </source>
</evidence>
<organism evidence="1 2">
    <name type="scientific">Hymenobacter amundsenii</name>
    <dbReference type="NCBI Taxonomy" id="2006685"/>
    <lineage>
        <taxon>Bacteria</taxon>
        <taxon>Pseudomonadati</taxon>
        <taxon>Bacteroidota</taxon>
        <taxon>Cytophagia</taxon>
        <taxon>Cytophagales</taxon>
        <taxon>Hymenobacteraceae</taxon>
        <taxon>Hymenobacter</taxon>
    </lineage>
</organism>
<reference evidence="1 2" key="1">
    <citation type="submission" date="2017-06" db="EMBL/GenBank/DDBJ databases">
        <title>Hymenobacter amundsenii sp. nov. isolated from regoliths in Antarctica.</title>
        <authorList>
            <person name="Sedlacek I."/>
            <person name="Kralova S."/>
            <person name="Pantucek R."/>
            <person name="Svec P."/>
            <person name="Holochova P."/>
            <person name="Stankova E."/>
            <person name="Vrbovska V."/>
            <person name="Busse H.-J."/>
        </authorList>
    </citation>
    <scope>NUCLEOTIDE SEQUENCE [LARGE SCALE GENOMIC DNA]</scope>
    <source>
        <strain evidence="1 2">CCM 8682</strain>
    </source>
</reference>
<sequence>MLELSALIKRIVICLILGLSVTSCRKTDSFDQELRGRALSSVVIELGTPVSSVTFPLSTSLLEFQYGLLYTATPQEVATHVQVKQILWSRWPGKLYVWFIYRKNKWVAVDSLYWGPGVQF</sequence>
<name>A0A246FFQ4_9BACT</name>
<dbReference type="Proteomes" id="UP000197277">
    <property type="component" value="Unassembled WGS sequence"/>
</dbReference>
<gene>
    <name evidence="1" type="ORF">CDA63_19895</name>
</gene>
<keyword evidence="2" id="KW-1185">Reference proteome</keyword>
<dbReference type="AlphaFoldDB" id="A0A246FFQ4"/>
<protein>
    <submittedName>
        <fullName evidence="1">Uncharacterized protein</fullName>
    </submittedName>
</protein>
<comment type="caution">
    <text evidence="1">The sequence shown here is derived from an EMBL/GenBank/DDBJ whole genome shotgun (WGS) entry which is preliminary data.</text>
</comment>
<evidence type="ECO:0000313" key="2">
    <source>
        <dbReference type="Proteomes" id="UP000197277"/>
    </source>
</evidence>
<accession>A0A246FFQ4</accession>